<keyword evidence="5" id="KW-1185">Reference proteome</keyword>
<comment type="caution">
    <text evidence="4">The sequence shown here is derived from an EMBL/GenBank/DDBJ whole genome shotgun (WGS) entry which is preliminary data.</text>
</comment>
<dbReference type="EMBL" id="CAJNDS010000657">
    <property type="protein sequence ID" value="CAE7225813.1"/>
    <property type="molecule type" value="Genomic_DNA"/>
</dbReference>
<feature type="transmembrane region" description="Helical" evidence="3">
    <location>
        <begin position="495"/>
        <end position="516"/>
    </location>
</feature>
<protein>
    <submittedName>
        <fullName evidence="4">Uncharacterized protein</fullName>
    </submittedName>
</protein>
<feature type="coiled-coil region" evidence="1">
    <location>
        <begin position="169"/>
        <end position="231"/>
    </location>
</feature>
<dbReference type="Proteomes" id="UP000604046">
    <property type="component" value="Unassembled WGS sequence"/>
</dbReference>
<reference evidence="4" key="1">
    <citation type="submission" date="2021-02" db="EMBL/GenBank/DDBJ databases">
        <authorList>
            <person name="Dougan E. K."/>
            <person name="Rhodes N."/>
            <person name="Thang M."/>
            <person name="Chan C."/>
        </authorList>
    </citation>
    <scope>NUCLEOTIDE SEQUENCE</scope>
</reference>
<name>A0A812KDL2_9DINO</name>
<feature type="transmembrane region" description="Helical" evidence="3">
    <location>
        <begin position="446"/>
        <end position="475"/>
    </location>
</feature>
<keyword evidence="3" id="KW-0472">Membrane</keyword>
<accession>A0A812KDL2</accession>
<evidence type="ECO:0000256" key="1">
    <source>
        <dbReference type="SAM" id="Coils"/>
    </source>
</evidence>
<feature type="region of interest" description="Disordered" evidence="2">
    <location>
        <begin position="1"/>
        <end position="21"/>
    </location>
</feature>
<keyword evidence="3" id="KW-1133">Transmembrane helix</keyword>
<proteinExistence type="predicted"/>
<evidence type="ECO:0000256" key="3">
    <source>
        <dbReference type="SAM" id="Phobius"/>
    </source>
</evidence>
<gene>
    <name evidence="4" type="ORF">SNAT2548_LOCUS8737</name>
</gene>
<evidence type="ECO:0000313" key="4">
    <source>
        <dbReference type="EMBL" id="CAE7225813.1"/>
    </source>
</evidence>
<evidence type="ECO:0000256" key="2">
    <source>
        <dbReference type="SAM" id="MobiDB-lite"/>
    </source>
</evidence>
<organism evidence="4 5">
    <name type="scientific">Symbiodinium natans</name>
    <dbReference type="NCBI Taxonomy" id="878477"/>
    <lineage>
        <taxon>Eukaryota</taxon>
        <taxon>Sar</taxon>
        <taxon>Alveolata</taxon>
        <taxon>Dinophyceae</taxon>
        <taxon>Suessiales</taxon>
        <taxon>Symbiodiniaceae</taxon>
        <taxon>Symbiodinium</taxon>
    </lineage>
</organism>
<sequence>MRLPAMSEPADPESEPSAPPAELVFSPVEYAELYSMASARGEDVEEGLKRTKKALKLKAHAKRLKAAMQQRVEREVAAAQTQRWRWRSPGGDVELEKQLQDLQGLIDDISSAASVEDGVWRYRKIWEPKLRFVEEDMERGVPEEDIAEKYDLYEAVSEAIQYRQSVKLLREIGEELKKAEASLLQIQAQNESQSLRLLSFFDILEARIESAVKLEEKSSRLRRQAQECEAAAAAVRGDASGVRGLSSSAGKESRQPFLPEAQEAAESLWRQAEEAKKDFEMIQKGNQEATLFLNSQLRAYEEAQRSCGLLGGTLQDLRQALLEHKEEPPLPGILEPQRELLRRVHSSLQRCFFKARGIEAFEIEQQLRRCQEEDELAETLGLASCLKDVDPVLMEEKHRLLKELTEKRLEERRCNEALERTRCQQQQEVRERRESWRRMRSSCGRLCCAPVLILIVTAPLTIGTLAGVQLNIRWLRNPPSLDSKELWAGFCKAELSLTGVASFLVLVFACLLCGAVPVPCGPCSVPCLLMTVTFWIGLLPGFDAWSSDAPSQWSWMRVVSSCVYLAFFGVVWLLGCRCATSWACQMSSQS</sequence>
<feature type="transmembrane region" description="Helical" evidence="3">
    <location>
        <begin position="554"/>
        <end position="576"/>
    </location>
</feature>
<keyword evidence="1" id="KW-0175">Coiled coil</keyword>
<feature type="transmembrane region" description="Helical" evidence="3">
    <location>
        <begin position="523"/>
        <end position="542"/>
    </location>
</feature>
<dbReference type="AlphaFoldDB" id="A0A812KDL2"/>
<evidence type="ECO:0000313" key="5">
    <source>
        <dbReference type="Proteomes" id="UP000604046"/>
    </source>
</evidence>
<keyword evidence="3" id="KW-0812">Transmembrane</keyword>